<dbReference type="EMBL" id="JACEHE010000009">
    <property type="protein sequence ID" value="MBA2947421.1"/>
    <property type="molecule type" value="Genomic_DNA"/>
</dbReference>
<name>A0A7W0I9T2_9ACTN</name>
<evidence type="ECO:0000256" key="1">
    <source>
        <dbReference type="SAM" id="MobiDB-lite"/>
    </source>
</evidence>
<evidence type="ECO:0000313" key="3">
    <source>
        <dbReference type="Proteomes" id="UP000545761"/>
    </source>
</evidence>
<feature type="compositionally biased region" description="Low complexity" evidence="1">
    <location>
        <begin position="154"/>
        <end position="164"/>
    </location>
</feature>
<sequence length="164" mass="17462">MPRTATRKTTASQTTTSRAAPRKKAEATQAEEQATKVQDRRTETSEDTQVHQGPGGMTLHTHTYHPSMPVPYLTRKDLAATARAATSLLPRMPARPSRPSGKDLAFYGGLGALTAAGALEWPVAVAVGGATWLVRSKGKEERKEGVESREESGSRAGRPAGRAA</sequence>
<feature type="region of interest" description="Disordered" evidence="1">
    <location>
        <begin position="133"/>
        <end position="164"/>
    </location>
</feature>
<proteinExistence type="predicted"/>
<dbReference type="AlphaFoldDB" id="A0A7W0I9T2"/>
<evidence type="ECO:0000313" key="2">
    <source>
        <dbReference type="EMBL" id="MBA2947421.1"/>
    </source>
</evidence>
<accession>A0A7W0I9T2</accession>
<protein>
    <submittedName>
        <fullName evidence="2">Uncharacterized protein</fullName>
    </submittedName>
</protein>
<feature type="region of interest" description="Disordered" evidence="1">
    <location>
        <begin position="1"/>
        <end position="70"/>
    </location>
</feature>
<dbReference type="RefSeq" id="WP_181658389.1">
    <property type="nucleotide sequence ID" value="NZ_JACEHE010000009.1"/>
</dbReference>
<dbReference type="Proteomes" id="UP000545761">
    <property type="component" value="Unassembled WGS sequence"/>
</dbReference>
<gene>
    <name evidence="2" type="ORF">H1D24_16830</name>
</gene>
<organism evidence="2 3">
    <name type="scientific">Streptomyces himalayensis subsp. himalayensis</name>
    <dbReference type="NCBI Taxonomy" id="2756131"/>
    <lineage>
        <taxon>Bacteria</taxon>
        <taxon>Bacillati</taxon>
        <taxon>Actinomycetota</taxon>
        <taxon>Actinomycetes</taxon>
        <taxon>Kitasatosporales</taxon>
        <taxon>Streptomycetaceae</taxon>
        <taxon>Streptomyces</taxon>
        <taxon>Streptomyces himalayensis</taxon>
    </lineage>
</organism>
<feature type="compositionally biased region" description="Basic and acidic residues" evidence="1">
    <location>
        <begin position="33"/>
        <end position="44"/>
    </location>
</feature>
<comment type="caution">
    <text evidence="2">The sequence shown here is derived from an EMBL/GenBank/DDBJ whole genome shotgun (WGS) entry which is preliminary data.</text>
</comment>
<feature type="compositionally biased region" description="Low complexity" evidence="1">
    <location>
        <begin position="1"/>
        <end position="19"/>
    </location>
</feature>
<reference evidence="2 3" key="1">
    <citation type="submission" date="2020-07" db="EMBL/GenBank/DDBJ databases">
        <title>Streptomyces isolated from Indian soil.</title>
        <authorList>
            <person name="Mandal S."/>
            <person name="Maiti P.K."/>
        </authorList>
    </citation>
    <scope>NUCLEOTIDE SEQUENCE [LARGE SCALE GENOMIC DNA]</scope>
    <source>
        <strain evidence="2 3">PSKA28</strain>
    </source>
</reference>
<feature type="compositionally biased region" description="Basic and acidic residues" evidence="1">
    <location>
        <begin position="137"/>
        <end position="153"/>
    </location>
</feature>